<dbReference type="PROSITE" id="PS51677">
    <property type="entry name" value="NODB"/>
    <property type="match status" value="1"/>
</dbReference>
<evidence type="ECO:0000259" key="1">
    <source>
        <dbReference type="PROSITE" id="PS51677"/>
    </source>
</evidence>
<feature type="domain" description="NodB homology" evidence="1">
    <location>
        <begin position="5"/>
        <end position="192"/>
    </location>
</feature>
<dbReference type="InterPro" id="IPR002509">
    <property type="entry name" value="NODB_dom"/>
</dbReference>
<dbReference type="Gene3D" id="3.20.20.370">
    <property type="entry name" value="Glycoside hydrolase/deacetylase"/>
    <property type="match status" value="1"/>
</dbReference>
<dbReference type="SUPFAM" id="SSF88713">
    <property type="entry name" value="Glycoside hydrolase/deacetylase"/>
    <property type="match status" value="1"/>
</dbReference>
<proteinExistence type="predicted"/>
<dbReference type="Pfam" id="PF01522">
    <property type="entry name" value="Polysacc_deac_1"/>
    <property type="match status" value="1"/>
</dbReference>
<reference evidence="2" key="1">
    <citation type="submission" date="2022-10" db="EMBL/GenBank/DDBJ databases">
        <title>The complete genomes of actinobacterial strains from the NBC collection.</title>
        <authorList>
            <person name="Joergensen T.S."/>
            <person name="Alvarez Arevalo M."/>
            <person name="Sterndorff E.B."/>
            <person name="Faurdal D."/>
            <person name="Vuksanovic O."/>
            <person name="Mourched A.-S."/>
            <person name="Charusanti P."/>
            <person name="Shaw S."/>
            <person name="Blin K."/>
            <person name="Weber T."/>
        </authorList>
    </citation>
    <scope>NUCLEOTIDE SEQUENCE</scope>
    <source>
        <strain evidence="2">NBC_00148</strain>
    </source>
</reference>
<protein>
    <submittedName>
        <fullName evidence="2">Polysaccharide deacetylase family protein</fullName>
    </submittedName>
</protein>
<dbReference type="InterPro" id="IPR050248">
    <property type="entry name" value="Polysacc_deacetylase_ArnD"/>
</dbReference>
<dbReference type="AlphaFoldDB" id="A0AAU1M3G5"/>
<accession>A0AAU1M3G5</accession>
<dbReference type="EMBL" id="CP108169">
    <property type="protein sequence ID" value="WTQ77985.1"/>
    <property type="molecule type" value="Genomic_DNA"/>
</dbReference>
<dbReference type="CDD" id="cd10917">
    <property type="entry name" value="CE4_NodB_like_6s_7s"/>
    <property type="match status" value="1"/>
</dbReference>
<gene>
    <name evidence="2" type="ORF">OG222_34745</name>
</gene>
<name>A0AAU1M3G5_9ACTN</name>
<dbReference type="PANTHER" id="PTHR10587">
    <property type="entry name" value="GLYCOSYL TRANSFERASE-RELATED"/>
    <property type="match status" value="1"/>
</dbReference>
<dbReference type="GO" id="GO:0016810">
    <property type="term" value="F:hydrolase activity, acting on carbon-nitrogen (but not peptide) bonds"/>
    <property type="evidence" value="ECO:0007669"/>
    <property type="project" value="InterPro"/>
</dbReference>
<evidence type="ECO:0000313" key="2">
    <source>
        <dbReference type="EMBL" id="WTQ77985.1"/>
    </source>
</evidence>
<organism evidence="2">
    <name type="scientific">Streptomyces sp. NBC_00148</name>
    <dbReference type="NCBI Taxonomy" id="2903626"/>
    <lineage>
        <taxon>Bacteria</taxon>
        <taxon>Bacillati</taxon>
        <taxon>Actinomycetota</taxon>
        <taxon>Actinomycetes</taxon>
        <taxon>Kitasatosporales</taxon>
        <taxon>Streptomycetaceae</taxon>
        <taxon>Streptomyces</taxon>
    </lineage>
</organism>
<sequence>MATRRRLTLTFDNGPDPATTPFVLRELAARDLTATFFPVGTQVRRSGGHELLREVAAEGHSIGNHSLTHTVPLGESPGRETVHREIAEMQELLGSLAGGEKLFRPFGGGGHIGPHLLSPEAVEHLTAHQYTVVLWNSVPRDWEDPDGWCERALLDLSRRPWTLLVLHDIVADAMKHLPAFLDGVLDDGIEITAELPAECVPIRRGRVTGDLAPLVRQN</sequence>
<dbReference type="InterPro" id="IPR011330">
    <property type="entry name" value="Glyco_hydro/deAcase_b/a-brl"/>
</dbReference>
<dbReference type="GO" id="GO:0005975">
    <property type="term" value="P:carbohydrate metabolic process"/>
    <property type="evidence" value="ECO:0007669"/>
    <property type="project" value="InterPro"/>
</dbReference>